<proteinExistence type="predicted"/>
<sequence length="165" mass="18171">MNAVASSSKSFVSFPSYLGTSLPSNQTQLQYDHRGRLMPFVETGAQKRERLAFLKTQEQSRRVSEWVITSSTGRSKRAVFDSSSLEPAELPGRPDPIPEEDEPSSQWSVSPVSPPTPTNSSGSDLSWPNVMNESRGHKRSSSVCSSRSSRSSLGSILEEDEKSLY</sequence>
<evidence type="ECO:0000256" key="1">
    <source>
        <dbReference type="SAM" id="MobiDB-lite"/>
    </source>
</evidence>
<evidence type="ECO:0000313" key="2">
    <source>
        <dbReference type="EMBL" id="KAK7688548.1"/>
    </source>
</evidence>
<evidence type="ECO:0000313" key="3">
    <source>
        <dbReference type="Proteomes" id="UP001385951"/>
    </source>
</evidence>
<feature type="compositionally biased region" description="Low complexity" evidence="1">
    <location>
        <begin position="1"/>
        <end position="16"/>
    </location>
</feature>
<keyword evidence="3" id="KW-1185">Reference proteome</keyword>
<feature type="region of interest" description="Disordered" evidence="1">
    <location>
        <begin position="58"/>
        <end position="165"/>
    </location>
</feature>
<protein>
    <submittedName>
        <fullName evidence="2">Uncharacterized protein</fullName>
    </submittedName>
</protein>
<dbReference type="EMBL" id="JASBNA010000010">
    <property type="protein sequence ID" value="KAK7688548.1"/>
    <property type="molecule type" value="Genomic_DNA"/>
</dbReference>
<feature type="region of interest" description="Disordered" evidence="1">
    <location>
        <begin position="1"/>
        <end position="24"/>
    </location>
</feature>
<dbReference type="AlphaFoldDB" id="A0AAW0GEM3"/>
<gene>
    <name evidence="2" type="ORF">QCA50_008086</name>
</gene>
<name>A0AAW0GEM3_9APHY</name>
<comment type="caution">
    <text evidence="2">The sequence shown here is derived from an EMBL/GenBank/DDBJ whole genome shotgun (WGS) entry which is preliminary data.</text>
</comment>
<feature type="compositionally biased region" description="Low complexity" evidence="1">
    <location>
        <begin position="141"/>
        <end position="155"/>
    </location>
</feature>
<dbReference type="Proteomes" id="UP001385951">
    <property type="component" value="Unassembled WGS sequence"/>
</dbReference>
<reference evidence="2 3" key="1">
    <citation type="submission" date="2022-09" db="EMBL/GenBank/DDBJ databases">
        <authorList>
            <person name="Palmer J.M."/>
        </authorList>
    </citation>
    <scope>NUCLEOTIDE SEQUENCE [LARGE SCALE GENOMIC DNA]</scope>
    <source>
        <strain evidence="2 3">DSM 7382</strain>
    </source>
</reference>
<accession>A0AAW0GEM3</accession>
<organism evidence="2 3">
    <name type="scientific">Cerrena zonata</name>
    <dbReference type="NCBI Taxonomy" id="2478898"/>
    <lineage>
        <taxon>Eukaryota</taxon>
        <taxon>Fungi</taxon>
        <taxon>Dikarya</taxon>
        <taxon>Basidiomycota</taxon>
        <taxon>Agaricomycotina</taxon>
        <taxon>Agaricomycetes</taxon>
        <taxon>Polyporales</taxon>
        <taxon>Cerrenaceae</taxon>
        <taxon>Cerrena</taxon>
    </lineage>
</organism>